<comment type="subcellular location">
    <subcellularLocation>
        <location evidence="1">Membrane</location>
        <topology evidence="1">Multi-pass membrane protein</topology>
    </subcellularLocation>
</comment>
<feature type="transmembrane region" description="Helical" evidence="5">
    <location>
        <begin position="263"/>
        <end position="290"/>
    </location>
</feature>
<keyword evidence="2 5" id="KW-0812">Transmembrane</keyword>
<dbReference type="InterPro" id="IPR013057">
    <property type="entry name" value="AA_transpt_TM"/>
</dbReference>
<feature type="transmembrane region" description="Helical" evidence="5">
    <location>
        <begin position="351"/>
        <end position="371"/>
    </location>
</feature>
<dbReference type="Proteomes" id="UP001652582">
    <property type="component" value="Chromosome Z"/>
</dbReference>
<feature type="transmembrane region" description="Helical" evidence="5">
    <location>
        <begin position="232"/>
        <end position="251"/>
    </location>
</feature>
<feature type="transmembrane region" description="Helical" evidence="5">
    <location>
        <begin position="377"/>
        <end position="397"/>
    </location>
</feature>
<dbReference type="Pfam" id="PF01490">
    <property type="entry name" value="Aa_trans"/>
    <property type="match status" value="1"/>
</dbReference>
<dbReference type="OrthoDB" id="1684102at2759"/>
<proteinExistence type="predicted"/>
<dbReference type="RefSeq" id="XP_023933886.2">
    <property type="nucleotide sequence ID" value="XM_024078118.2"/>
</dbReference>
<feature type="transmembrane region" description="Helical" evidence="5">
    <location>
        <begin position="418"/>
        <end position="436"/>
    </location>
</feature>
<feature type="transmembrane region" description="Helical" evidence="5">
    <location>
        <begin position="127"/>
        <end position="150"/>
    </location>
</feature>
<protein>
    <submittedName>
        <fullName evidence="8">Proton-coupled amino acid transporter-like protein CG1139</fullName>
    </submittedName>
</protein>
<dbReference type="PANTHER" id="PTHR22950:SF340">
    <property type="entry name" value="AMINO ACID TRANSPORTER TRANSMEMBRANE DOMAIN-CONTAINING PROTEIN-RELATED"/>
    <property type="match status" value="1"/>
</dbReference>
<evidence type="ECO:0000313" key="8">
    <source>
        <dbReference type="RefSeq" id="XP_023933886.2"/>
    </source>
</evidence>
<reference evidence="8" key="1">
    <citation type="submission" date="2025-08" db="UniProtKB">
        <authorList>
            <consortium name="RefSeq"/>
        </authorList>
    </citation>
    <scope>IDENTIFICATION</scope>
</reference>
<dbReference type="GO" id="GO:0005774">
    <property type="term" value="C:vacuolar membrane"/>
    <property type="evidence" value="ECO:0007669"/>
    <property type="project" value="TreeGrafter"/>
</dbReference>
<feature type="transmembrane region" description="Helical" evidence="5">
    <location>
        <begin position="195"/>
        <end position="212"/>
    </location>
</feature>
<dbReference type="GeneID" id="112042914"/>
<dbReference type="AlphaFoldDB" id="A0A6J1MTT5"/>
<gene>
    <name evidence="8" type="primary">LOC112042914</name>
</gene>
<name>A0A6J1MTT5_BICAN</name>
<accession>A0A6J1MTT5</accession>
<keyword evidence="3 5" id="KW-1133">Transmembrane helix</keyword>
<keyword evidence="7" id="KW-1185">Reference proteome</keyword>
<evidence type="ECO:0000256" key="2">
    <source>
        <dbReference type="ARBA" id="ARBA00022692"/>
    </source>
</evidence>
<dbReference type="GO" id="GO:0015179">
    <property type="term" value="F:L-amino acid transmembrane transporter activity"/>
    <property type="evidence" value="ECO:0007669"/>
    <property type="project" value="TreeGrafter"/>
</dbReference>
<keyword evidence="4 5" id="KW-0472">Membrane</keyword>
<organism evidence="7 8">
    <name type="scientific">Bicyclus anynana</name>
    <name type="common">Squinting bush brown butterfly</name>
    <dbReference type="NCBI Taxonomy" id="110368"/>
    <lineage>
        <taxon>Eukaryota</taxon>
        <taxon>Metazoa</taxon>
        <taxon>Ecdysozoa</taxon>
        <taxon>Arthropoda</taxon>
        <taxon>Hexapoda</taxon>
        <taxon>Insecta</taxon>
        <taxon>Pterygota</taxon>
        <taxon>Neoptera</taxon>
        <taxon>Endopterygota</taxon>
        <taxon>Lepidoptera</taxon>
        <taxon>Glossata</taxon>
        <taxon>Ditrysia</taxon>
        <taxon>Papilionoidea</taxon>
        <taxon>Nymphalidae</taxon>
        <taxon>Satyrinae</taxon>
        <taxon>Satyrini</taxon>
        <taxon>Mycalesina</taxon>
        <taxon>Bicyclus</taxon>
    </lineage>
</organism>
<feature type="domain" description="Amino acid transporter transmembrane" evidence="6">
    <location>
        <begin position="34"/>
        <end position="435"/>
    </location>
</feature>
<dbReference type="KEGG" id="bany:112042914"/>
<sequence length="453" mass="50723">MFIYEFMAGIVEQIKGEDEETSFDPHEHRKVEKPTSYADTMIHLLKGSIGAGVLAMPEAVRRVGIILGIFGVALIGSFATYCIQLLIAAQYELCKRHRRGYIQYPESMMLAIKDGPPCLRFSAKAHYYFVEAILVLWQLGICTIYCVFVAENIKQVFDFYGKELPLRYHICFLLIPLTLMGLVKDLKLLTPFSSISNIVTLLGFILVFFYLIEDDVTLDNEKLELKGYREIPVFVGVTLFALEAVGVVLALEFNMEKPKRFVGLFGLFNVGMVFIMSLYVLMGVFGYLKYGDDVQASLTLNLPQDQKKAQAAKIIFALAVLLTFPLQNFVSYNILWQKIKLSLGDSKKACVIDFALRIAVVIVPWALAVAVPRLGPFIALFGALCLSLLAIIFPGIMDACVWYPNKYGVCRYRLMRDIIIVVIGMGCLISGCYTSLLEIAAASTQLTEEEFAV</sequence>
<evidence type="ECO:0000256" key="1">
    <source>
        <dbReference type="ARBA" id="ARBA00004141"/>
    </source>
</evidence>
<dbReference type="PANTHER" id="PTHR22950">
    <property type="entry name" value="AMINO ACID TRANSPORTER"/>
    <property type="match status" value="1"/>
</dbReference>
<evidence type="ECO:0000313" key="7">
    <source>
        <dbReference type="Proteomes" id="UP001652582"/>
    </source>
</evidence>
<evidence type="ECO:0000256" key="5">
    <source>
        <dbReference type="SAM" id="Phobius"/>
    </source>
</evidence>
<evidence type="ECO:0000259" key="6">
    <source>
        <dbReference type="Pfam" id="PF01490"/>
    </source>
</evidence>
<feature type="transmembrane region" description="Helical" evidence="5">
    <location>
        <begin position="63"/>
        <end position="89"/>
    </location>
</feature>
<feature type="transmembrane region" description="Helical" evidence="5">
    <location>
        <begin position="310"/>
        <end position="330"/>
    </location>
</feature>
<evidence type="ECO:0000256" key="4">
    <source>
        <dbReference type="ARBA" id="ARBA00023136"/>
    </source>
</evidence>
<evidence type="ECO:0000256" key="3">
    <source>
        <dbReference type="ARBA" id="ARBA00022989"/>
    </source>
</evidence>
<feature type="transmembrane region" description="Helical" evidence="5">
    <location>
        <begin position="166"/>
        <end position="183"/>
    </location>
</feature>